<dbReference type="InterPro" id="IPR036388">
    <property type="entry name" value="WH-like_DNA-bd_sf"/>
</dbReference>
<dbReference type="InterPro" id="IPR013249">
    <property type="entry name" value="RNA_pol_sigma70_r4_t2"/>
</dbReference>
<dbReference type="NCBIfam" id="TIGR02937">
    <property type="entry name" value="sigma70-ECF"/>
    <property type="match status" value="1"/>
</dbReference>
<dbReference type="PANTHER" id="PTHR43133:SF46">
    <property type="entry name" value="RNA POLYMERASE SIGMA-70 FACTOR ECF SUBFAMILY"/>
    <property type="match status" value="1"/>
</dbReference>
<dbReference type="InterPro" id="IPR014327">
    <property type="entry name" value="RNA_pol_sigma70_bacteroid"/>
</dbReference>
<evidence type="ECO:0000313" key="7">
    <source>
        <dbReference type="EMBL" id="MCV9927060.1"/>
    </source>
</evidence>
<evidence type="ECO:0000259" key="5">
    <source>
        <dbReference type="Pfam" id="PF04542"/>
    </source>
</evidence>
<protein>
    <submittedName>
        <fullName evidence="7">RNA polymerase sigma-70 factor</fullName>
    </submittedName>
</protein>
<dbReference type="InterPro" id="IPR007627">
    <property type="entry name" value="RNA_pol_sigma70_r2"/>
</dbReference>
<dbReference type="SUPFAM" id="SSF88659">
    <property type="entry name" value="Sigma3 and sigma4 domains of RNA polymerase sigma factors"/>
    <property type="match status" value="1"/>
</dbReference>
<keyword evidence="4" id="KW-0804">Transcription</keyword>
<dbReference type="InterPro" id="IPR039425">
    <property type="entry name" value="RNA_pol_sigma-70-like"/>
</dbReference>
<comment type="similarity">
    <text evidence="1">Belongs to the sigma-70 factor family. ECF subfamily.</text>
</comment>
<keyword evidence="8" id="KW-1185">Reference proteome</keyword>
<reference evidence="7" key="1">
    <citation type="submission" date="2022-10" db="EMBL/GenBank/DDBJ databases">
        <title>Two novel species of Flavobacterium.</title>
        <authorList>
            <person name="Liu Q."/>
            <person name="Xin Y.-H."/>
        </authorList>
    </citation>
    <scope>NUCLEOTIDE SEQUENCE</scope>
    <source>
        <strain evidence="7">LS1R49</strain>
    </source>
</reference>
<sequence length="199" mass="23495">MNIINNLELNIFKSFKEGDELAFKYFYEKYFTKIKAFSIQFVYDADEAENIAQESFINLWQNRENIESSNGIQSYLYTFTKSKCLNMIRHNKVKDKFKNDLLNQKERLLDIEILNSFQFDTLELSELEILINKSINELPPKTREVFIKKRFENKKNSEIAEEMGITVKAVEAHMTKALKVLKNKLSDYIFLAAIFICNN</sequence>
<proteinExistence type="inferred from homology"/>
<accession>A0A9X2ZCZ4</accession>
<evidence type="ECO:0000256" key="1">
    <source>
        <dbReference type="ARBA" id="ARBA00010641"/>
    </source>
</evidence>
<dbReference type="EMBL" id="JAOZEW010000004">
    <property type="protein sequence ID" value="MCV9927060.1"/>
    <property type="molecule type" value="Genomic_DNA"/>
</dbReference>
<gene>
    <name evidence="7" type="ORF">OIU83_05330</name>
</gene>
<dbReference type="PANTHER" id="PTHR43133">
    <property type="entry name" value="RNA POLYMERASE ECF-TYPE SIGMA FACTO"/>
    <property type="match status" value="1"/>
</dbReference>
<name>A0A9X2ZCZ4_9FLAO</name>
<dbReference type="Pfam" id="PF04542">
    <property type="entry name" value="Sigma70_r2"/>
    <property type="match status" value="1"/>
</dbReference>
<evidence type="ECO:0000256" key="4">
    <source>
        <dbReference type="ARBA" id="ARBA00023163"/>
    </source>
</evidence>
<dbReference type="NCBIfam" id="TIGR02985">
    <property type="entry name" value="Sig70_bacteroi1"/>
    <property type="match status" value="1"/>
</dbReference>
<keyword evidence="2" id="KW-0805">Transcription regulation</keyword>
<dbReference type="RefSeq" id="WP_264205237.1">
    <property type="nucleotide sequence ID" value="NZ_JAOZEW010000004.1"/>
</dbReference>
<dbReference type="InterPro" id="IPR014284">
    <property type="entry name" value="RNA_pol_sigma-70_dom"/>
</dbReference>
<evidence type="ECO:0000259" key="6">
    <source>
        <dbReference type="Pfam" id="PF08281"/>
    </source>
</evidence>
<comment type="caution">
    <text evidence="7">The sequence shown here is derived from an EMBL/GenBank/DDBJ whole genome shotgun (WGS) entry which is preliminary data.</text>
</comment>
<feature type="domain" description="RNA polymerase sigma-70 region 2" evidence="5">
    <location>
        <begin position="26"/>
        <end position="92"/>
    </location>
</feature>
<dbReference type="GO" id="GO:0006352">
    <property type="term" value="P:DNA-templated transcription initiation"/>
    <property type="evidence" value="ECO:0007669"/>
    <property type="project" value="InterPro"/>
</dbReference>
<dbReference type="InterPro" id="IPR013325">
    <property type="entry name" value="RNA_pol_sigma_r2"/>
</dbReference>
<evidence type="ECO:0000313" key="8">
    <source>
        <dbReference type="Proteomes" id="UP001151079"/>
    </source>
</evidence>
<dbReference type="GO" id="GO:0016987">
    <property type="term" value="F:sigma factor activity"/>
    <property type="evidence" value="ECO:0007669"/>
    <property type="project" value="UniProtKB-KW"/>
</dbReference>
<dbReference type="Gene3D" id="1.10.10.10">
    <property type="entry name" value="Winged helix-like DNA-binding domain superfamily/Winged helix DNA-binding domain"/>
    <property type="match status" value="1"/>
</dbReference>
<evidence type="ECO:0000256" key="3">
    <source>
        <dbReference type="ARBA" id="ARBA00023082"/>
    </source>
</evidence>
<dbReference type="InterPro" id="IPR013324">
    <property type="entry name" value="RNA_pol_sigma_r3/r4-like"/>
</dbReference>
<dbReference type="Gene3D" id="1.10.1740.10">
    <property type="match status" value="1"/>
</dbReference>
<dbReference type="GO" id="GO:0003677">
    <property type="term" value="F:DNA binding"/>
    <property type="evidence" value="ECO:0007669"/>
    <property type="project" value="InterPro"/>
</dbReference>
<dbReference type="CDD" id="cd06171">
    <property type="entry name" value="Sigma70_r4"/>
    <property type="match status" value="1"/>
</dbReference>
<feature type="domain" description="RNA polymerase sigma factor 70 region 4 type 2" evidence="6">
    <location>
        <begin position="133"/>
        <end position="179"/>
    </location>
</feature>
<dbReference type="AlphaFoldDB" id="A0A9X2ZCZ4"/>
<dbReference type="Proteomes" id="UP001151079">
    <property type="component" value="Unassembled WGS sequence"/>
</dbReference>
<dbReference type="Pfam" id="PF08281">
    <property type="entry name" value="Sigma70_r4_2"/>
    <property type="match status" value="1"/>
</dbReference>
<organism evidence="7 8">
    <name type="scientific">Flavobacterium shii</name>
    <dbReference type="NCBI Taxonomy" id="2987687"/>
    <lineage>
        <taxon>Bacteria</taxon>
        <taxon>Pseudomonadati</taxon>
        <taxon>Bacteroidota</taxon>
        <taxon>Flavobacteriia</taxon>
        <taxon>Flavobacteriales</taxon>
        <taxon>Flavobacteriaceae</taxon>
        <taxon>Flavobacterium</taxon>
    </lineage>
</organism>
<evidence type="ECO:0000256" key="2">
    <source>
        <dbReference type="ARBA" id="ARBA00023015"/>
    </source>
</evidence>
<keyword evidence="3" id="KW-0731">Sigma factor</keyword>
<dbReference type="SUPFAM" id="SSF88946">
    <property type="entry name" value="Sigma2 domain of RNA polymerase sigma factors"/>
    <property type="match status" value="1"/>
</dbReference>